<evidence type="ECO:0000256" key="11">
    <source>
        <dbReference type="ARBA" id="ARBA00023303"/>
    </source>
</evidence>
<feature type="transmembrane region" description="Helical" evidence="12">
    <location>
        <begin position="26"/>
        <end position="43"/>
    </location>
</feature>
<comment type="function">
    <text evidence="12">Structural component of the gap junctions.</text>
</comment>
<keyword evidence="11 12" id="KW-0407">Ion channel</keyword>
<proteinExistence type="inferred from homology"/>
<protein>
    <recommendedName>
        <fullName evidence="12">Innexin</fullName>
    </recommendedName>
</protein>
<keyword evidence="4" id="KW-1003">Cell membrane</keyword>
<feature type="transmembrane region" description="Helical" evidence="12">
    <location>
        <begin position="111"/>
        <end position="133"/>
    </location>
</feature>
<dbReference type="EMBL" id="JAWQEG010006424">
    <property type="protein sequence ID" value="KAK3854893.1"/>
    <property type="molecule type" value="Genomic_DNA"/>
</dbReference>
<evidence type="ECO:0000256" key="10">
    <source>
        <dbReference type="ARBA" id="ARBA00023136"/>
    </source>
</evidence>
<evidence type="ECO:0000256" key="2">
    <source>
        <dbReference type="ARBA" id="ARBA00004651"/>
    </source>
</evidence>
<keyword evidence="9 12" id="KW-0406">Ion transport</keyword>
<gene>
    <name evidence="12" type="primary">inx</name>
    <name evidence="13" type="ORF">Pcinc_038673</name>
</gene>
<name>A0AAE1EK71_PETCI</name>
<dbReference type="PANTHER" id="PTHR11893">
    <property type="entry name" value="INNEXIN"/>
    <property type="match status" value="1"/>
</dbReference>
<evidence type="ECO:0000256" key="4">
    <source>
        <dbReference type="ARBA" id="ARBA00022475"/>
    </source>
</evidence>
<dbReference type="GO" id="GO:0005243">
    <property type="term" value="F:gap junction channel activity"/>
    <property type="evidence" value="ECO:0007669"/>
    <property type="project" value="TreeGrafter"/>
</dbReference>
<reference evidence="13" key="1">
    <citation type="submission" date="2023-10" db="EMBL/GenBank/DDBJ databases">
        <title>Genome assemblies of two species of porcelain crab, Petrolisthes cinctipes and Petrolisthes manimaculis (Anomura: Porcellanidae).</title>
        <authorList>
            <person name="Angst P."/>
        </authorList>
    </citation>
    <scope>NUCLEOTIDE SEQUENCE</scope>
    <source>
        <strain evidence="13">PB745_01</strain>
        <tissue evidence="13">Gill</tissue>
    </source>
</reference>
<comment type="similarity">
    <text evidence="12">Belongs to the pannexin family.</text>
</comment>
<dbReference type="Proteomes" id="UP001286313">
    <property type="component" value="Unassembled WGS sequence"/>
</dbReference>
<organism evidence="13 14">
    <name type="scientific">Petrolisthes cinctipes</name>
    <name type="common">Flat porcelain crab</name>
    <dbReference type="NCBI Taxonomy" id="88211"/>
    <lineage>
        <taxon>Eukaryota</taxon>
        <taxon>Metazoa</taxon>
        <taxon>Ecdysozoa</taxon>
        <taxon>Arthropoda</taxon>
        <taxon>Crustacea</taxon>
        <taxon>Multicrustacea</taxon>
        <taxon>Malacostraca</taxon>
        <taxon>Eumalacostraca</taxon>
        <taxon>Eucarida</taxon>
        <taxon>Decapoda</taxon>
        <taxon>Pleocyemata</taxon>
        <taxon>Anomura</taxon>
        <taxon>Galatheoidea</taxon>
        <taxon>Porcellanidae</taxon>
        <taxon>Petrolisthes</taxon>
    </lineage>
</organism>
<dbReference type="PRINTS" id="PR01262">
    <property type="entry name" value="INNEXIN"/>
</dbReference>
<keyword evidence="14" id="KW-1185">Reference proteome</keyword>
<dbReference type="GO" id="GO:0005886">
    <property type="term" value="C:plasma membrane"/>
    <property type="evidence" value="ECO:0007669"/>
    <property type="project" value="UniProtKB-SubCell"/>
</dbReference>
<keyword evidence="7" id="KW-0965">Cell junction</keyword>
<keyword evidence="8 12" id="KW-1133">Transmembrane helix</keyword>
<comment type="subcellular location">
    <subcellularLocation>
        <location evidence="1">Cell junction</location>
        <location evidence="1">Gap junction</location>
    </subcellularLocation>
    <subcellularLocation>
        <location evidence="2 12">Cell membrane</location>
        <topology evidence="2 12">Multi-pass membrane protein</topology>
    </subcellularLocation>
</comment>
<evidence type="ECO:0000256" key="7">
    <source>
        <dbReference type="ARBA" id="ARBA00022949"/>
    </source>
</evidence>
<keyword evidence="5 12" id="KW-0812">Transmembrane</keyword>
<dbReference type="InterPro" id="IPR000990">
    <property type="entry name" value="Innexin"/>
</dbReference>
<dbReference type="Pfam" id="PF00876">
    <property type="entry name" value="Innexin"/>
    <property type="match status" value="1"/>
</dbReference>
<dbReference type="PANTHER" id="PTHR11893:SF41">
    <property type="entry name" value="INNEXIN INX2"/>
    <property type="match status" value="1"/>
</dbReference>
<dbReference type="PROSITE" id="PS51013">
    <property type="entry name" value="PANNEXIN"/>
    <property type="match status" value="1"/>
</dbReference>
<keyword evidence="6" id="KW-0303">Gap junction</keyword>
<comment type="caution">
    <text evidence="12">Lacks conserved residue(s) required for the propagation of feature annotation.</text>
</comment>
<evidence type="ECO:0000313" key="13">
    <source>
        <dbReference type="EMBL" id="KAK3854893.1"/>
    </source>
</evidence>
<evidence type="ECO:0000256" key="3">
    <source>
        <dbReference type="ARBA" id="ARBA00022448"/>
    </source>
</evidence>
<keyword evidence="10 12" id="KW-0472">Membrane</keyword>
<evidence type="ECO:0000313" key="14">
    <source>
        <dbReference type="Proteomes" id="UP001286313"/>
    </source>
</evidence>
<evidence type="ECO:0000256" key="1">
    <source>
        <dbReference type="ARBA" id="ARBA00004610"/>
    </source>
</evidence>
<dbReference type="GO" id="GO:0007602">
    <property type="term" value="P:phototransduction"/>
    <property type="evidence" value="ECO:0007669"/>
    <property type="project" value="TreeGrafter"/>
</dbReference>
<evidence type="ECO:0000256" key="6">
    <source>
        <dbReference type="ARBA" id="ARBA00022868"/>
    </source>
</evidence>
<evidence type="ECO:0000256" key="5">
    <source>
        <dbReference type="ARBA" id="ARBA00022692"/>
    </source>
</evidence>
<sequence>MHDVFSDIRSILKVDGTSIDNNVFRLHYKATVFVLIAASLLLTQSQYFGDPIDCIIEGVDQDVVDTYCWIHATYTHPSLTGGKVGHDVAHPGVAPSVSAEGHKHEVKHHKYYQWVTFFVVLQAIFFYVPRCLWKMAEGGKLKMLVTDLDSPIVDEEAKKQRKDLLVSFFILNFHRNNYYAIKYFVCELLNFVNVVGQIYFTNRFLGYEFTTWPSGDFHKFGGSGTKEVPTLSVSSHSTYSARKIFIFPLVLVHLGGSVDGRGSGVPCGYLGGAPVRKIMLRVRSSLTPSLTVDALSAKCQIGDCFLLYQLAKNMDPIIYREFLNELNHKLKKPNAF</sequence>
<evidence type="ECO:0000256" key="9">
    <source>
        <dbReference type="ARBA" id="ARBA00023065"/>
    </source>
</evidence>
<comment type="caution">
    <text evidence="13">The sequence shown here is derived from an EMBL/GenBank/DDBJ whole genome shotgun (WGS) entry which is preliminary data.</text>
</comment>
<dbReference type="GO" id="GO:0005921">
    <property type="term" value="C:gap junction"/>
    <property type="evidence" value="ECO:0007669"/>
    <property type="project" value="UniProtKB-SubCell"/>
</dbReference>
<keyword evidence="3 12" id="KW-0813">Transport</keyword>
<dbReference type="AlphaFoldDB" id="A0AAE1EK71"/>
<accession>A0AAE1EK71</accession>
<evidence type="ECO:0000256" key="8">
    <source>
        <dbReference type="ARBA" id="ARBA00022989"/>
    </source>
</evidence>
<dbReference type="GO" id="GO:0034220">
    <property type="term" value="P:monoatomic ion transmembrane transport"/>
    <property type="evidence" value="ECO:0007669"/>
    <property type="project" value="UniProtKB-KW"/>
</dbReference>
<evidence type="ECO:0000256" key="12">
    <source>
        <dbReference type="RuleBase" id="RU010713"/>
    </source>
</evidence>